<feature type="transmembrane region" description="Helical" evidence="9">
    <location>
        <begin position="142"/>
        <end position="163"/>
    </location>
</feature>
<feature type="region of interest" description="Disordered" evidence="8">
    <location>
        <begin position="373"/>
        <end position="392"/>
    </location>
</feature>
<feature type="non-terminal residue" evidence="11">
    <location>
        <position position="1"/>
    </location>
</feature>
<feature type="domain" description="G-protein coupled receptors family 1 profile" evidence="10">
    <location>
        <begin position="40"/>
        <end position="270"/>
    </location>
</feature>
<evidence type="ECO:0000313" key="11">
    <source>
        <dbReference type="EMBL" id="CAF4854008.1"/>
    </source>
</evidence>
<keyword evidence="7" id="KW-0807">Transducer</keyword>
<dbReference type="PANTHER" id="PTHR24243:SF230">
    <property type="entry name" value="G-PROTEIN COUPLED RECEPTORS FAMILY 1 PROFILE DOMAIN-CONTAINING PROTEIN"/>
    <property type="match status" value="1"/>
</dbReference>
<keyword evidence="2 9" id="KW-0812">Transmembrane</keyword>
<sequence length="392" mass="45159">FLHSSTSSEHPLEEWATVLLINRIVYRGYFLFLILAGTCGNLLTATTLYRSKLRKYTTCKFMAVCALLNIGVLLTNTLNMMLTQGYDIHLRSQFNFAWCRLNAFVAQWIRGMASWALVIVAFERFQQSKTIRRTPVKKKNIVLLTMVVTGFILLIFNLPYLLFTGSKVVLAENTTFLACMFDKHSQNKFQRLFASTSNWQELVTYIIVPCILALILNIFIIKNSFLSSTNNEHLKSRSRSRTRRVTTMLLASNIGFLALVAPAQIFYAISSDPQREIDSHDEYKSFIVQGNIYQCLINTYYAASFVFCFVSSSIFRHEISKLFYRKYKTKRSIPNETKEGYSSYENRPFLQHPRLSSFAYSNCSPNNEHMIERRSTNRATDSAIETAGLMQQ</sequence>
<dbReference type="Gene3D" id="1.20.1070.10">
    <property type="entry name" value="Rhodopsin 7-helix transmembrane proteins"/>
    <property type="match status" value="1"/>
</dbReference>
<feature type="transmembrane region" description="Helical" evidence="9">
    <location>
        <begin position="61"/>
        <end position="81"/>
    </location>
</feature>
<keyword evidence="4" id="KW-0297">G-protein coupled receptor</keyword>
<keyword evidence="6" id="KW-0675">Receptor</keyword>
<dbReference type="Pfam" id="PF00001">
    <property type="entry name" value="7tm_1"/>
    <property type="match status" value="1"/>
</dbReference>
<evidence type="ECO:0000256" key="5">
    <source>
        <dbReference type="ARBA" id="ARBA00023136"/>
    </source>
</evidence>
<name>A0A821S4X4_9BILA</name>
<evidence type="ECO:0000256" key="3">
    <source>
        <dbReference type="ARBA" id="ARBA00022989"/>
    </source>
</evidence>
<evidence type="ECO:0000256" key="2">
    <source>
        <dbReference type="ARBA" id="ARBA00022692"/>
    </source>
</evidence>
<keyword evidence="3 9" id="KW-1133">Transmembrane helix</keyword>
<feature type="transmembrane region" description="Helical" evidence="9">
    <location>
        <begin position="202"/>
        <end position="226"/>
    </location>
</feature>
<evidence type="ECO:0000259" key="10">
    <source>
        <dbReference type="PROSITE" id="PS50262"/>
    </source>
</evidence>
<evidence type="ECO:0000256" key="4">
    <source>
        <dbReference type="ARBA" id="ARBA00023040"/>
    </source>
</evidence>
<dbReference type="GO" id="GO:0004930">
    <property type="term" value="F:G protein-coupled receptor activity"/>
    <property type="evidence" value="ECO:0007669"/>
    <property type="project" value="UniProtKB-KW"/>
</dbReference>
<organism evidence="11 12">
    <name type="scientific">Rotaria socialis</name>
    <dbReference type="NCBI Taxonomy" id="392032"/>
    <lineage>
        <taxon>Eukaryota</taxon>
        <taxon>Metazoa</taxon>
        <taxon>Spiralia</taxon>
        <taxon>Gnathifera</taxon>
        <taxon>Rotifera</taxon>
        <taxon>Eurotatoria</taxon>
        <taxon>Bdelloidea</taxon>
        <taxon>Philodinida</taxon>
        <taxon>Philodinidae</taxon>
        <taxon>Rotaria</taxon>
    </lineage>
</organism>
<evidence type="ECO:0000256" key="8">
    <source>
        <dbReference type="SAM" id="MobiDB-lite"/>
    </source>
</evidence>
<reference evidence="11" key="1">
    <citation type="submission" date="2021-02" db="EMBL/GenBank/DDBJ databases">
        <authorList>
            <person name="Nowell W R."/>
        </authorList>
    </citation>
    <scope>NUCLEOTIDE SEQUENCE</scope>
</reference>
<dbReference type="InterPro" id="IPR017452">
    <property type="entry name" value="GPCR_Rhodpsn_7TM"/>
</dbReference>
<feature type="transmembrane region" description="Helical" evidence="9">
    <location>
        <begin position="290"/>
        <end position="315"/>
    </location>
</feature>
<feature type="transmembrane region" description="Helical" evidence="9">
    <location>
        <begin position="101"/>
        <end position="122"/>
    </location>
</feature>
<protein>
    <recommendedName>
        <fullName evidence="10">G-protein coupled receptors family 1 profile domain-containing protein</fullName>
    </recommendedName>
</protein>
<proteinExistence type="predicted"/>
<evidence type="ECO:0000313" key="12">
    <source>
        <dbReference type="Proteomes" id="UP000663848"/>
    </source>
</evidence>
<comment type="subcellular location">
    <subcellularLocation>
        <location evidence="1">Membrane</location>
        <topology evidence="1">Multi-pass membrane protein</topology>
    </subcellularLocation>
</comment>
<dbReference type="Proteomes" id="UP000663848">
    <property type="component" value="Unassembled WGS sequence"/>
</dbReference>
<dbReference type="EMBL" id="CAJOBR010006939">
    <property type="protein sequence ID" value="CAF4854008.1"/>
    <property type="molecule type" value="Genomic_DNA"/>
</dbReference>
<evidence type="ECO:0000256" key="6">
    <source>
        <dbReference type="ARBA" id="ARBA00023170"/>
    </source>
</evidence>
<evidence type="ECO:0000256" key="1">
    <source>
        <dbReference type="ARBA" id="ARBA00004141"/>
    </source>
</evidence>
<comment type="caution">
    <text evidence="11">The sequence shown here is derived from an EMBL/GenBank/DDBJ whole genome shotgun (WGS) entry which is preliminary data.</text>
</comment>
<evidence type="ECO:0000256" key="7">
    <source>
        <dbReference type="ARBA" id="ARBA00023224"/>
    </source>
</evidence>
<dbReference type="PROSITE" id="PS50262">
    <property type="entry name" value="G_PROTEIN_RECEP_F1_2"/>
    <property type="match status" value="1"/>
</dbReference>
<feature type="transmembrane region" description="Helical" evidence="9">
    <location>
        <begin position="247"/>
        <end position="270"/>
    </location>
</feature>
<dbReference type="InterPro" id="IPR000276">
    <property type="entry name" value="GPCR_Rhodpsn"/>
</dbReference>
<dbReference type="AlphaFoldDB" id="A0A821S4X4"/>
<dbReference type="PANTHER" id="PTHR24243">
    <property type="entry name" value="G-PROTEIN COUPLED RECEPTOR"/>
    <property type="match status" value="1"/>
</dbReference>
<evidence type="ECO:0000256" key="9">
    <source>
        <dbReference type="SAM" id="Phobius"/>
    </source>
</evidence>
<accession>A0A821S4X4</accession>
<keyword evidence="5 9" id="KW-0472">Membrane</keyword>
<gene>
    <name evidence="11" type="ORF">QYT958_LOCUS27400</name>
</gene>
<dbReference type="GO" id="GO:0005886">
    <property type="term" value="C:plasma membrane"/>
    <property type="evidence" value="ECO:0007669"/>
    <property type="project" value="TreeGrafter"/>
</dbReference>
<dbReference type="SUPFAM" id="SSF81321">
    <property type="entry name" value="Family A G protein-coupled receptor-like"/>
    <property type="match status" value="1"/>
</dbReference>
<feature type="transmembrane region" description="Helical" evidence="9">
    <location>
        <begin position="29"/>
        <end position="49"/>
    </location>
</feature>